<dbReference type="GO" id="GO:0016491">
    <property type="term" value="F:oxidoreductase activity"/>
    <property type="evidence" value="ECO:0007669"/>
    <property type="project" value="UniProtKB-KW"/>
</dbReference>
<dbReference type="EMBL" id="ACEP01000138">
    <property type="protein sequence ID" value="EEG35265.1"/>
    <property type="molecule type" value="Genomic_DNA"/>
</dbReference>
<protein>
    <submittedName>
        <fullName evidence="5">FAD binding domain in molybdopterin dehydrogenase</fullName>
    </submittedName>
</protein>
<feature type="domain" description="FAD-binding PCMH-type" evidence="4">
    <location>
        <begin position="1"/>
        <end position="155"/>
    </location>
</feature>
<organism evidence="5 6">
    <name type="scientific">Anaerobutyricum hallii DSM 3353</name>
    <dbReference type="NCBI Taxonomy" id="411469"/>
    <lineage>
        <taxon>Bacteria</taxon>
        <taxon>Bacillati</taxon>
        <taxon>Bacillota</taxon>
        <taxon>Clostridia</taxon>
        <taxon>Lachnospirales</taxon>
        <taxon>Lachnospiraceae</taxon>
        <taxon>Anaerobutyricum</taxon>
    </lineage>
</organism>
<dbReference type="SMART" id="SM01092">
    <property type="entry name" value="CO_deh_flav_C"/>
    <property type="match status" value="1"/>
</dbReference>
<comment type="caution">
    <text evidence="5">The sequence shown here is derived from an EMBL/GenBank/DDBJ whole genome shotgun (WGS) entry which is preliminary data.</text>
</comment>
<dbReference type="AlphaFoldDB" id="C0EZN3"/>
<evidence type="ECO:0000256" key="2">
    <source>
        <dbReference type="ARBA" id="ARBA00022827"/>
    </source>
</evidence>
<dbReference type="SUPFAM" id="SSF56176">
    <property type="entry name" value="FAD-binding/transporter-associated domain-like"/>
    <property type="match status" value="1"/>
</dbReference>
<dbReference type="InterPro" id="IPR051312">
    <property type="entry name" value="Diverse_Substr_Oxidored"/>
</dbReference>
<reference evidence="5 6" key="2">
    <citation type="submission" date="2009-02" db="EMBL/GenBank/DDBJ databases">
        <title>Draft genome sequence of Eubacterium hallii (DSM 3353).</title>
        <authorList>
            <person name="Sudarsanam P."/>
            <person name="Ley R."/>
            <person name="Guruge J."/>
            <person name="Turnbaugh P.J."/>
            <person name="Mahowald M."/>
            <person name="Liep D."/>
            <person name="Gordon J."/>
        </authorList>
    </citation>
    <scope>NUCLEOTIDE SEQUENCE [LARGE SCALE GENOMIC DNA]</scope>
    <source>
        <strain evidence="5 6">DSM 3353</strain>
    </source>
</reference>
<dbReference type="SUPFAM" id="SSF55447">
    <property type="entry name" value="CO dehydrogenase flavoprotein C-terminal domain-like"/>
    <property type="match status" value="1"/>
</dbReference>
<dbReference type="InterPro" id="IPR036683">
    <property type="entry name" value="CO_DH_flav_C_dom_sf"/>
</dbReference>
<keyword evidence="3" id="KW-0560">Oxidoreductase</keyword>
<dbReference type="Gene3D" id="3.30.390.50">
    <property type="entry name" value="CO dehydrogenase flavoprotein, C-terminal domain"/>
    <property type="match status" value="1"/>
</dbReference>
<evidence type="ECO:0000313" key="6">
    <source>
        <dbReference type="Proteomes" id="UP000003174"/>
    </source>
</evidence>
<dbReference type="InterPro" id="IPR002346">
    <property type="entry name" value="Mopterin_DH_FAD-bd"/>
</dbReference>
<dbReference type="InterPro" id="IPR036318">
    <property type="entry name" value="FAD-bd_PCMH-like_sf"/>
</dbReference>
<dbReference type="InterPro" id="IPR005107">
    <property type="entry name" value="CO_DH_flav_C"/>
</dbReference>
<dbReference type="PANTHER" id="PTHR42659">
    <property type="entry name" value="XANTHINE DEHYDROGENASE SUBUNIT C-RELATED"/>
    <property type="match status" value="1"/>
</dbReference>
<dbReference type="Pfam" id="PF00941">
    <property type="entry name" value="FAD_binding_5"/>
    <property type="match status" value="1"/>
</dbReference>
<dbReference type="GO" id="GO:0071949">
    <property type="term" value="F:FAD binding"/>
    <property type="evidence" value="ECO:0007669"/>
    <property type="project" value="InterPro"/>
</dbReference>
<dbReference type="eggNOG" id="COG1319">
    <property type="taxonomic scope" value="Bacteria"/>
</dbReference>
<evidence type="ECO:0000313" key="5">
    <source>
        <dbReference type="EMBL" id="EEG35265.1"/>
    </source>
</evidence>
<dbReference type="Proteomes" id="UP000003174">
    <property type="component" value="Unassembled WGS sequence"/>
</dbReference>
<accession>C0EZN3</accession>
<evidence type="ECO:0000256" key="3">
    <source>
        <dbReference type="ARBA" id="ARBA00023002"/>
    </source>
</evidence>
<keyword evidence="1" id="KW-0285">Flavoprotein</keyword>
<dbReference type="PANTHER" id="PTHR42659:SF2">
    <property type="entry name" value="XANTHINE DEHYDROGENASE SUBUNIT C-RELATED"/>
    <property type="match status" value="1"/>
</dbReference>
<dbReference type="PROSITE" id="PS51387">
    <property type="entry name" value="FAD_PCMH"/>
    <property type="match status" value="1"/>
</dbReference>
<proteinExistence type="predicted"/>
<dbReference type="InterPro" id="IPR016166">
    <property type="entry name" value="FAD-bd_PCMH"/>
</dbReference>
<name>C0EZN3_9FIRM</name>
<evidence type="ECO:0000259" key="4">
    <source>
        <dbReference type="PROSITE" id="PS51387"/>
    </source>
</evidence>
<sequence length="253" mass="28411">MAESLEQAWELNQKGRNNIIIGGNLWLKMGRRNIINAIDLSSLGLDKIEEDEGGFRIGCMATLHDIETHEGLNKEFQNLFKEAVRHIVGVQFRNCATIGGSIFPKLGFSDVLTAFLACDTQVILYKKGEVPLREFIYIPTDNDILTHLYVKKDGRKTAYESFRMTETDFPTITCAVAKTQDGFETVLGARPKHAEVVVDEVVADAFSSEEVADYAKRVIGKLQYGSNIRGSEQYRKQLSKVLIGRCISRLTEE</sequence>
<reference evidence="5 6" key="1">
    <citation type="submission" date="2009-01" db="EMBL/GenBank/DDBJ databases">
        <authorList>
            <person name="Fulton L."/>
            <person name="Clifton S."/>
            <person name="Fulton B."/>
            <person name="Xu J."/>
            <person name="Minx P."/>
            <person name="Pepin K.H."/>
            <person name="Johnson M."/>
            <person name="Bhonagiri V."/>
            <person name="Nash W.E."/>
            <person name="Mardis E.R."/>
            <person name="Wilson R.K."/>
        </authorList>
    </citation>
    <scope>NUCLEOTIDE SEQUENCE [LARGE SCALE GENOMIC DNA]</scope>
    <source>
        <strain evidence="5 6">DSM 3353</strain>
    </source>
</reference>
<evidence type="ECO:0000256" key="1">
    <source>
        <dbReference type="ARBA" id="ARBA00022630"/>
    </source>
</evidence>
<dbReference type="Gene3D" id="3.30.465.10">
    <property type="match status" value="1"/>
</dbReference>
<dbReference type="InterPro" id="IPR016169">
    <property type="entry name" value="FAD-bd_PCMH_sub2"/>
</dbReference>
<keyword evidence="2" id="KW-0274">FAD</keyword>
<gene>
    <name evidence="5" type="ORF">EUBHAL_02894</name>
</gene>